<accession>A0A084WFG3</accession>
<dbReference type="EMBL" id="KE525342">
    <property type="protein sequence ID" value="KFB48957.1"/>
    <property type="molecule type" value="Genomic_DNA"/>
</dbReference>
<evidence type="ECO:0000313" key="2">
    <source>
        <dbReference type="EnsemblMetazoa" id="ASIC016958-PA"/>
    </source>
</evidence>
<dbReference type="AlphaFoldDB" id="A0A084WFG3"/>
<evidence type="ECO:0000313" key="1">
    <source>
        <dbReference type="EMBL" id="KFB48957.1"/>
    </source>
</evidence>
<evidence type="ECO:0000313" key="3">
    <source>
        <dbReference type="Proteomes" id="UP000030765"/>
    </source>
</evidence>
<keyword evidence="3" id="KW-1185">Reference proteome</keyword>
<protein>
    <submittedName>
        <fullName evidence="1 2">Uncharacterized protein</fullName>
    </submittedName>
</protein>
<dbReference type="EMBL" id="ATLV01023347">
    <property type="status" value="NOT_ANNOTATED_CDS"/>
    <property type="molecule type" value="Genomic_DNA"/>
</dbReference>
<reference evidence="1 3" key="1">
    <citation type="journal article" date="2014" name="BMC Genomics">
        <title>Genome sequence of Anopheles sinensis provides insight into genetics basis of mosquito competence for malaria parasites.</title>
        <authorList>
            <person name="Zhou D."/>
            <person name="Zhang D."/>
            <person name="Ding G."/>
            <person name="Shi L."/>
            <person name="Hou Q."/>
            <person name="Ye Y."/>
            <person name="Xu Y."/>
            <person name="Zhou H."/>
            <person name="Xiong C."/>
            <person name="Li S."/>
            <person name="Yu J."/>
            <person name="Hong S."/>
            <person name="Yu X."/>
            <person name="Zou P."/>
            <person name="Chen C."/>
            <person name="Chang X."/>
            <person name="Wang W."/>
            <person name="Lv Y."/>
            <person name="Sun Y."/>
            <person name="Ma L."/>
            <person name="Shen B."/>
            <person name="Zhu C."/>
        </authorList>
    </citation>
    <scope>NUCLEOTIDE SEQUENCE [LARGE SCALE GENOMIC DNA]</scope>
</reference>
<organism evidence="1">
    <name type="scientific">Anopheles sinensis</name>
    <name type="common">Mosquito</name>
    <dbReference type="NCBI Taxonomy" id="74873"/>
    <lineage>
        <taxon>Eukaryota</taxon>
        <taxon>Metazoa</taxon>
        <taxon>Ecdysozoa</taxon>
        <taxon>Arthropoda</taxon>
        <taxon>Hexapoda</taxon>
        <taxon>Insecta</taxon>
        <taxon>Pterygota</taxon>
        <taxon>Neoptera</taxon>
        <taxon>Endopterygota</taxon>
        <taxon>Diptera</taxon>
        <taxon>Nematocera</taxon>
        <taxon>Culicoidea</taxon>
        <taxon>Culicidae</taxon>
        <taxon>Anophelinae</taxon>
        <taxon>Anopheles</taxon>
    </lineage>
</organism>
<dbReference type="Proteomes" id="UP000030765">
    <property type="component" value="Unassembled WGS sequence"/>
</dbReference>
<sequence length="84" mass="9090">MVTEQIERPSAIRTTVQQYSCCNTDGLSKPSTRTSSIRAFCPIPRLCGTVCVSRDPSPEGGRENLSLFGVLGYSAFPACTMNVE</sequence>
<dbReference type="VEuPathDB" id="VectorBase:ASIC016958"/>
<proteinExistence type="predicted"/>
<reference evidence="2" key="2">
    <citation type="submission" date="2020-05" db="UniProtKB">
        <authorList>
            <consortium name="EnsemblMetazoa"/>
        </authorList>
    </citation>
    <scope>IDENTIFICATION</scope>
</reference>
<name>A0A084WFG3_ANOSI</name>
<dbReference type="EnsemblMetazoa" id="ASIC016958-RA">
    <property type="protein sequence ID" value="ASIC016958-PA"/>
    <property type="gene ID" value="ASIC016958"/>
</dbReference>
<gene>
    <name evidence="1" type="ORF">ZHAS_00016958</name>
</gene>